<feature type="region of interest" description="Disordered" evidence="1">
    <location>
        <begin position="435"/>
        <end position="546"/>
    </location>
</feature>
<comment type="caution">
    <text evidence="2">The sequence shown here is derived from an EMBL/GenBank/DDBJ whole genome shotgun (WGS) entry which is preliminary data.</text>
</comment>
<feature type="region of interest" description="Disordered" evidence="1">
    <location>
        <begin position="339"/>
        <end position="363"/>
    </location>
</feature>
<feature type="region of interest" description="Disordered" evidence="1">
    <location>
        <begin position="158"/>
        <end position="189"/>
    </location>
</feature>
<feature type="compositionally biased region" description="Polar residues" evidence="1">
    <location>
        <begin position="531"/>
        <end position="546"/>
    </location>
</feature>
<feature type="compositionally biased region" description="Polar residues" evidence="1">
    <location>
        <begin position="165"/>
        <end position="174"/>
    </location>
</feature>
<dbReference type="Proteomes" id="UP000249619">
    <property type="component" value="Unassembled WGS sequence"/>
</dbReference>
<reference evidence="3" key="1">
    <citation type="submission" date="2018-05" db="EMBL/GenBank/DDBJ databases">
        <title>Draft genome sequence of Stemphylium lycopersici strain CIDEFI 213.</title>
        <authorList>
            <person name="Medina R."/>
            <person name="Franco M.E.E."/>
            <person name="Lucentini C.G."/>
            <person name="Saparrat M.C.N."/>
            <person name="Balatti P.A."/>
        </authorList>
    </citation>
    <scope>NUCLEOTIDE SEQUENCE [LARGE SCALE GENOMIC DNA]</scope>
    <source>
        <strain evidence="3">CIDEFI 213</strain>
    </source>
</reference>
<feature type="compositionally biased region" description="Pro residues" evidence="1">
    <location>
        <begin position="345"/>
        <end position="354"/>
    </location>
</feature>
<evidence type="ECO:0000313" key="3">
    <source>
        <dbReference type="Proteomes" id="UP000249619"/>
    </source>
</evidence>
<name>A0A364MYY4_STELY</name>
<dbReference type="EMBL" id="QGDH01000098">
    <property type="protein sequence ID" value="RAR07601.1"/>
    <property type="molecule type" value="Genomic_DNA"/>
</dbReference>
<keyword evidence="3" id="KW-1185">Reference proteome</keyword>
<protein>
    <submittedName>
        <fullName evidence="2">Uncharacterized protein</fullName>
    </submittedName>
</protein>
<accession>A0A364MYY4</accession>
<feature type="compositionally biased region" description="Basic and acidic residues" evidence="1">
    <location>
        <begin position="179"/>
        <end position="189"/>
    </location>
</feature>
<organism evidence="2 3">
    <name type="scientific">Stemphylium lycopersici</name>
    <name type="common">Tomato gray leaf spot disease fungus</name>
    <name type="synonym">Thyrospora lycopersici</name>
    <dbReference type="NCBI Taxonomy" id="183478"/>
    <lineage>
        <taxon>Eukaryota</taxon>
        <taxon>Fungi</taxon>
        <taxon>Dikarya</taxon>
        <taxon>Ascomycota</taxon>
        <taxon>Pezizomycotina</taxon>
        <taxon>Dothideomycetes</taxon>
        <taxon>Pleosporomycetidae</taxon>
        <taxon>Pleosporales</taxon>
        <taxon>Pleosporineae</taxon>
        <taxon>Pleosporaceae</taxon>
        <taxon>Stemphylium</taxon>
    </lineage>
</organism>
<dbReference type="AlphaFoldDB" id="A0A364MYY4"/>
<evidence type="ECO:0000313" key="2">
    <source>
        <dbReference type="EMBL" id="RAR07601.1"/>
    </source>
</evidence>
<evidence type="ECO:0000256" key="1">
    <source>
        <dbReference type="SAM" id="MobiDB-lite"/>
    </source>
</evidence>
<feature type="compositionally biased region" description="Basic and acidic residues" evidence="1">
    <location>
        <begin position="464"/>
        <end position="492"/>
    </location>
</feature>
<gene>
    <name evidence="2" type="ORF">DDE83_006405</name>
</gene>
<sequence length="546" mass="60803">MHIWITAHGESRATTSGAILDAAPTWRSMNSDQAAPSLWQFVIFGGRDTSSLLCALFMCVAVRLLAIELQQKPLSRSSHTDSAPPTFLASSSSIIELPFGVYYFSKMAPMTLTVAPPLPTSPIGRTASPFMNPRSPPCTPTKTAELWDEYEKLALEKERERDETAQSYRTQTASALEANRPREYRDSSTSRSSFDFRFRRAHATTLSTTVSVCKTCQHHIIYSSGICERCIKTIVFPSATGETTPPLSPAARKFGVADLPELRKTSSKEDVIMPTSTSPKRASYCPLPSHLVDTSSRVSSVHSSLDQEITSAPMHRRKTSLTDPNEPFLRLHTAQQPYTARSPLNSPPMTPTSPPWTTQSQCSTRRSSLANVTMLPKPSYPHARNDSGTLSEFDTIYQTVSTTTTPPASLHRFGYPLQNQTSAWDDWDSDEEAEKAGISSWMGRRRNKSRAGKSSMDGCESLGEETRKTRKSKDDKAERARMEVTELARTERVNSQSKEKPRRQKPSGFVRALSCQMRYRRMMGEGIHPASEQQQHTFLSSFASKP</sequence>
<proteinExistence type="predicted"/>